<dbReference type="Proteomes" id="UP000796880">
    <property type="component" value="Unassembled WGS sequence"/>
</dbReference>
<dbReference type="PANTHER" id="PTHR23086">
    <property type="entry name" value="PHOSPHATIDYLINOSITOL-4-PHOSPHATE 5-KINASE"/>
    <property type="match status" value="1"/>
</dbReference>
<dbReference type="GO" id="GO:0046854">
    <property type="term" value="P:phosphatidylinositol phosphate biosynthetic process"/>
    <property type="evidence" value="ECO:0007669"/>
    <property type="project" value="TreeGrafter"/>
</dbReference>
<comment type="catalytic activity">
    <reaction evidence="6">
        <text>a 1,2-diacyl-sn-glycero-3-phospho-(1D-myo-inositol 4-phosphate) + ATP = a 1,2-diacyl-sn-glycero-3-phospho-(1D-myo-inositol-4,5-bisphosphate) + ADP + H(+)</text>
        <dbReference type="Rhea" id="RHEA:14425"/>
        <dbReference type="ChEBI" id="CHEBI:15378"/>
        <dbReference type="ChEBI" id="CHEBI:30616"/>
        <dbReference type="ChEBI" id="CHEBI:58178"/>
        <dbReference type="ChEBI" id="CHEBI:58456"/>
        <dbReference type="ChEBI" id="CHEBI:456216"/>
        <dbReference type="EC" id="2.7.1.68"/>
    </reaction>
</comment>
<feature type="domain" description="PIPK" evidence="8">
    <location>
        <begin position="380"/>
        <end position="782"/>
    </location>
</feature>
<dbReference type="EC" id="2.7.1.68" evidence="6"/>
<feature type="compositionally biased region" description="Basic and acidic residues" evidence="7">
    <location>
        <begin position="22"/>
        <end position="33"/>
    </location>
</feature>
<dbReference type="InterPro" id="IPR027484">
    <property type="entry name" value="PInositol-4-P-5-kinase_N"/>
</dbReference>
<evidence type="ECO:0000256" key="6">
    <source>
        <dbReference type="PIRNR" id="PIRNR037274"/>
    </source>
</evidence>
<dbReference type="SMART" id="SM00698">
    <property type="entry name" value="MORN"/>
    <property type="match status" value="7"/>
</dbReference>
<reference evidence="9" key="1">
    <citation type="submission" date="2020-03" db="EMBL/GenBank/DDBJ databases">
        <title>A high-quality chromosome-level genome assembly of a woody plant with both climbing and erect habits, Rhamnella rubrinervis.</title>
        <authorList>
            <person name="Lu Z."/>
            <person name="Yang Y."/>
            <person name="Zhu X."/>
            <person name="Sun Y."/>
        </authorList>
    </citation>
    <scope>NUCLEOTIDE SEQUENCE</scope>
    <source>
        <strain evidence="9">BYM</strain>
        <tissue evidence="9">Leaf</tissue>
    </source>
</reference>
<evidence type="ECO:0000313" key="10">
    <source>
        <dbReference type="Proteomes" id="UP000796880"/>
    </source>
</evidence>
<dbReference type="Pfam" id="PF02493">
    <property type="entry name" value="MORN"/>
    <property type="match status" value="7"/>
</dbReference>
<sequence length="785" mass="89213">MREALHCDDPSDVVSTTTKKKKSDEEKLDKEIPKSPQLVLAPPVLVVGRSRSQAGTRRVTPTTTATTATEAVVGGTTIAVIAPSTVEKLLPNGDLYIGSFSGTVPHGSGKYLWTDGCMYEGEWRRGKASGKGKFSWPSGATYEGEFKSGRMEGFGTFIGSDGDTYRGSWSSDRKHGYGQKRYANGDFYEGSWKRNLQDGQGRYVWRNGNEYVGEWKNGVMSGRGVLIWANGNRYDGQWENGVPEGNGVFTWPDGSCYVGNWNKDMKLQQLNGTFYPGSGKELTSLKSNGPFMGENLTITMRKRSSVDGARGSLTDRNFPRICIWESDGEAGDITCDIIDNVEASMFYRDGTGLDQDGFRQFRRSPCCFSDEAKKPGQTISKGHKNYDLMLNLQLGIRYSVGKHASIVRDLKPSDFDPKEKFWTRFPPEGSNKTPPHQSIEFRWKDYCPMVFRHLRELFQVDPADYMLAICGNDALRELSSPGKSGSYFYLTQDDRFIIKTVKKSEVKVLIRMLPSYHQHVRRYENSLVTKFYGVHCVKPIGGQKTRFIVMGNLFCSEYRIHRRFDLKGSSHGRTTDKPEGEIDETTTLKDLDLNFVFRLERNWFEELMKQIDLDCEFLEAERIMDYSLLVGLHFRDDNTCDKMGLSPFLLRNGKKDSYQNEKFMRGCRFLEAELQNMDRVLAGRKPLIRLGANMPARAERMARRSDFDQYTPGGISHLTPSRSGEVYEVVLYFGIIDILQDYDISKKLEHAYKSLQADPSSISAVDPKLYSRRFRDFIGRIFIED</sequence>
<dbReference type="InterPro" id="IPR002498">
    <property type="entry name" value="PInositol-4-P-4/5-kinase_core"/>
</dbReference>
<proteinExistence type="predicted"/>
<dbReference type="AlphaFoldDB" id="A0A8K0H4Y3"/>
<keyword evidence="2" id="KW-0677">Repeat</keyword>
<dbReference type="InterPro" id="IPR017163">
    <property type="entry name" value="PIno-4-P-5_kinase_pln"/>
</dbReference>
<dbReference type="InterPro" id="IPR027483">
    <property type="entry name" value="PInositol-4-P-4/5-kinase_C_sf"/>
</dbReference>
<dbReference type="GO" id="GO:0005886">
    <property type="term" value="C:plasma membrane"/>
    <property type="evidence" value="ECO:0007669"/>
    <property type="project" value="TreeGrafter"/>
</dbReference>
<dbReference type="FunFam" id="3.30.800.10:FF:000003">
    <property type="entry name" value="Phosphatidylinositol 4-phosphate 5-kinase"/>
    <property type="match status" value="1"/>
</dbReference>
<evidence type="ECO:0000259" key="8">
    <source>
        <dbReference type="PROSITE" id="PS51455"/>
    </source>
</evidence>
<dbReference type="Pfam" id="PF01504">
    <property type="entry name" value="PIP5K"/>
    <property type="match status" value="1"/>
</dbReference>
<evidence type="ECO:0000256" key="2">
    <source>
        <dbReference type="ARBA" id="ARBA00022737"/>
    </source>
</evidence>
<dbReference type="OrthoDB" id="70770at2759"/>
<dbReference type="InterPro" id="IPR003409">
    <property type="entry name" value="MORN"/>
</dbReference>
<accession>A0A8K0H4Y3</accession>
<dbReference type="GO" id="GO:0005524">
    <property type="term" value="F:ATP binding"/>
    <property type="evidence" value="ECO:0007669"/>
    <property type="project" value="UniProtKB-UniRule"/>
</dbReference>
<evidence type="ECO:0000256" key="4">
    <source>
        <dbReference type="ARBA" id="ARBA00022777"/>
    </source>
</evidence>
<dbReference type="SMART" id="SM00330">
    <property type="entry name" value="PIPKc"/>
    <property type="match status" value="1"/>
</dbReference>
<dbReference type="GO" id="GO:0016308">
    <property type="term" value="F:1-phosphatidylinositol-4-phosphate 5-kinase activity"/>
    <property type="evidence" value="ECO:0007669"/>
    <property type="project" value="UniProtKB-UniRule"/>
</dbReference>
<dbReference type="EMBL" id="VOIH02000005">
    <property type="protein sequence ID" value="KAF3445713.1"/>
    <property type="molecule type" value="Genomic_DNA"/>
</dbReference>
<evidence type="ECO:0000256" key="5">
    <source>
        <dbReference type="ARBA" id="ARBA00022840"/>
    </source>
</evidence>
<evidence type="ECO:0000256" key="7">
    <source>
        <dbReference type="SAM" id="MobiDB-lite"/>
    </source>
</evidence>
<evidence type="ECO:0000256" key="1">
    <source>
        <dbReference type="ARBA" id="ARBA00022679"/>
    </source>
</evidence>
<dbReference type="PIRSF" id="PIRSF037274">
    <property type="entry name" value="PIP5K_plant_prd"/>
    <property type="match status" value="1"/>
</dbReference>
<keyword evidence="3 6" id="KW-0547">Nucleotide-binding</keyword>
<organism evidence="9 10">
    <name type="scientific">Rhamnella rubrinervis</name>
    <dbReference type="NCBI Taxonomy" id="2594499"/>
    <lineage>
        <taxon>Eukaryota</taxon>
        <taxon>Viridiplantae</taxon>
        <taxon>Streptophyta</taxon>
        <taxon>Embryophyta</taxon>
        <taxon>Tracheophyta</taxon>
        <taxon>Spermatophyta</taxon>
        <taxon>Magnoliopsida</taxon>
        <taxon>eudicotyledons</taxon>
        <taxon>Gunneridae</taxon>
        <taxon>Pentapetalae</taxon>
        <taxon>rosids</taxon>
        <taxon>fabids</taxon>
        <taxon>Rosales</taxon>
        <taxon>Rhamnaceae</taxon>
        <taxon>rhamnoid group</taxon>
        <taxon>Rhamneae</taxon>
        <taxon>Rhamnella</taxon>
    </lineage>
</organism>
<dbReference type="SUPFAM" id="SSF56104">
    <property type="entry name" value="SAICAR synthase-like"/>
    <property type="match status" value="1"/>
</dbReference>
<keyword evidence="10" id="KW-1185">Reference proteome</keyword>
<dbReference type="PROSITE" id="PS51455">
    <property type="entry name" value="PIPK"/>
    <property type="match status" value="1"/>
</dbReference>
<name>A0A8K0H4Y3_9ROSA</name>
<gene>
    <name evidence="9" type="ORF">FNV43_RR10889</name>
</gene>
<keyword evidence="1 6" id="KW-0808">Transferase</keyword>
<dbReference type="Gene3D" id="3.30.800.10">
    <property type="entry name" value="Phosphatidylinositol Phosphate Kinase II Beta"/>
    <property type="match status" value="1"/>
</dbReference>
<dbReference type="SUPFAM" id="SSF82185">
    <property type="entry name" value="Histone H3 K4-specific methyltransferase SET7/9 N-terminal domain"/>
    <property type="match status" value="2"/>
</dbReference>
<dbReference type="PANTHER" id="PTHR23086:SF140">
    <property type="entry name" value="PHOSPHATIDYLINOSITOL 4-PHOSPHATE 5-KINASE 2"/>
    <property type="match status" value="1"/>
</dbReference>
<dbReference type="Gene3D" id="3.30.810.10">
    <property type="entry name" value="2-Layer Sandwich"/>
    <property type="match status" value="1"/>
</dbReference>
<keyword evidence="5 6" id="KW-0067">ATP-binding</keyword>
<dbReference type="Gene3D" id="2.20.110.10">
    <property type="entry name" value="Histone H3 K4-specific methyltransferase SET7/9 N-terminal domain"/>
    <property type="match status" value="4"/>
</dbReference>
<comment type="caution">
    <text evidence="9">The sequence shown here is derived from an EMBL/GenBank/DDBJ whole genome shotgun (WGS) entry which is preliminary data.</text>
</comment>
<feature type="region of interest" description="Disordered" evidence="7">
    <location>
        <begin position="1"/>
        <end position="34"/>
    </location>
</feature>
<dbReference type="InterPro" id="IPR023610">
    <property type="entry name" value="PInositol-4/5-P-5/4-kinase"/>
</dbReference>
<protein>
    <recommendedName>
        <fullName evidence="6">Phosphatidylinositol 4-phosphate 5-kinase</fullName>
        <ecNumber evidence="6">2.7.1.68</ecNumber>
    </recommendedName>
</protein>
<evidence type="ECO:0000313" key="9">
    <source>
        <dbReference type="EMBL" id="KAF3445713.1"/>
    </source>
</evidence>
<evidence type="ECO:0000256" key="3">
    <source>
        <dbReference type="ARBA" id="ARBA00022741"/>
    </source>
</evidence>
<keyword evidence="4 6" id="KW-0418">Kinase</keyword>
<dbReference type="CDD" id="cd17302">
    <property type="entry name" value="PIPKc_AtPIP5K_like"/>
    <property type="match status" value="1"/>
</dbReference>
<dbReference type="FunFam" id="2.20.110.10:FF:000015">
    <property type="entry name" value="Phosphatidylinositol 4-phosphate 5-kinase"/>
    <property type="match status" value="1"/>
</dbReference>